<keyword evidence="12 13" id="KW-0472">Membrane</keyword>
<keyword evidence="8" id="KW-0378">Hydrolase</keyword>
<feature type="transmembrane region" description="Helical" evidence="13">
    <location>
        <begin position="12"/>
        <end position="34"/>
    </location>
</feature>
<sequence length="234" mass="27234">MNFFWFPIEHLPIIILVMLVAFSTHEFGHAWTAYKLGDDTAYREGRVTLNPRAHLDWMGFLLLIVAGFGWAKPVPVRESRLRRPYRLSSILVTAAGPISNLVLAFLGLLVYAILFASNDFSASMTDKLDVFFRYWAIINLNLFIFNLIPLPPLDGYRILEQFFPLRLRIRMIQYEQWTFFLFLLLIFVGPLRNVTIDPLFSLVGPILEGIQHMLEWFFHQPASPFFEYRSSLGI</sequence>
<dbReference type="PANTHER" id="PTHR35864">
    <property type="entry name" value="ZINC METALLOPROTEASE MJ0611-RELATED"/>
    <property type="match status" value="1"/>
</dbReference>
<evidence type="ECO:0000256" key="13">
    <source>
        <dbReference type="SAM" id="Phobius"/>
    </source>
</evidence>
<organism evidence="15 16">
    <name type="scientific">Cohnella candidum</name>
    <dbReference type="NCBI Taxonomy" id="2674991"/>
    <lineage>
        <taxon>Bacteria</taxon>
        <taxon>Bacillati</taxon>
        <taxon>Bacillota</taxon>
        <taxon>Bacilli</taxon>
        <taxon>Bacillales</taxon>
        <taxon>Paenibacillaceae</taxon>
        <taxon>Cohnella</taxon>
    </lineage>
</organism>
<keyword evidence="10 13" id="KW-1133">Transmembrane helix</keyword>
<dbReference type="PANTHER" id="PTHR35864:SF1">
    <property type="entry name" value="ZINC METALLOPROTEASE YWHC-RELATED"/>
    <property type="match status" value="1"/>
</dbReference>
<feature type="domain" description="Peptidase M50" evidence="14">
    <location>
        <begin position="121"/>
        <end position="184"/>
    </location>
</feature>
<dbReference type="InterPro" id="IPR008915">
    <property type="entry name" value="Peptidase_M50"/>
</dbReference>
<evidence type="ECO:0000256" key="8">
    <source>
        <dbReference type="ARBA" id="ARBA00022801"/>
    </source>
</evidence>
<evidence type="ECO:0000256" key="10">
    <source>
        <dbReference type="ARBA" id="ARBA00022989"/>
    </source>
</evidence>
<dbReference type="AlphaFoldDB" id="A0A3G3JU25"/>
<dbReference type="KEGG" id="coh:EAV92_03590"/>
<dbReference type="InterPro" id="IPR052348">
    <property type="entry name" value="Metallopeptidase_M50B"/>
</dbReference>
<dbReference type="Pfam" id="PF02163">
    <property type="entry name" value="Peptidase_M50"/>
    <property type="match status" value="1"/>
</dbReference>
<keyword evidence="11" id="KW-0482">Metalloprotease</keyword>
<accession>A0A3G3JU25</accession>
<name>A0A3G3JU25_9BACL</name>
<evidence type="ECO:0000256" key="2">
    <source>
        <dbReference type="ARBA" id="ARBA00004651"/>
    </source>
</evidence>
<comment type="cofactor">
    <cofactor evidence="1">
        <name>Zn(2+)</name>
        <dbReference type="ChEBI" id="CHEBI:29105"/>
    </cofactor>
</comment>
<feature type="transmembrane region" description="Helical" evidence="13">
    <location>
        <begin position="91"/>
        <end position="114"/>
    </location>
</feature>
<evidence type="ECO:0000313" key="16">
    <source>
        <dbReference type="Proteomes" id="UP000269097"/>
    </source>
</evidence>
<protein>
    <submittedName>
        <fullName evidence="15">Site-2 protease family protein</fullName>
    </submittedName>
</protein>
<dbReference type="GO" id="GO:0006508">
    <property type="term" value="P:proteolysis"/>
    <property type="evidence" value="ECO:0007669"/>
    <property type="project" value="UniProtKB-KW"/>
</dbReference>
<evidence type="ECO:0000256" key="7">
    <source>
        <dbReference type="ARBA" id="ARBA00022723"/>
    </source>
</evidence>
<feature type="transmembrane region" description="Helical" evidence="13">
    <location>
        <begin position="174"/>
        <end position="191"/>
    </location>
</feature>
<evidence type="ECO:0000256" key="5">
    <source>
        <dbReference type="ARBA" id="ARBA00022670"/>
    </source>
</evidence>
<evidence type="ECO:0000256" key="6">
    <source>
        <dbReference type="ARBA" id="ARBA00022692"/>
    </source>
</evidence>
<keyword evidence="5 15" id="KW-0645">Protease</keyword>
<proteinExistence type="inferred from homology"/>
<comment type="subcellular location">
    <subcellularLocation>
        <location evidence="2">Cell membrane</location>
        <topology evidence="2">Multi-pass membrane protein</topology>
    </subcellularLocation>
</comment>
<dbReference type="Proteomes" id="UP000269097">
    <property type="component" value="Chromosome"/>
</dbReference>
<dbReference type="RefSeq" id="WP_123039796.1">
    <property type="nucleotide sequence ID" value="NZ_CP033433.1"/>
</dbReference>
<evidence type="ECO:0000256" key="9">
    <source>
        <dbReference type="ARBA" id="ARBA00022833"/>
    </source>
</evidence>
<feature type="transmembrane region" description="Helical" evidence="13">
    <location>
        <begin position="54"/>
        <end position="71"/>
    </location>
</feature>
<reference evidence="15 16" key="1">
    <citation type="submission" date="2018-10" db="EMBL/GenBank/DDBJ databases">
        <title>Genome Sequence of Cohnella sp.</title>
        <authorList>
            <person name="Srinivasan S."/>
            <person name="Kim M.K."/>
        </authorList>
    </citation>
    <scope>NUCLEOTIDE SEQUENCE [LARGE SCALE GENOMIC DNA]</scope>
    <source>
        <strain evidence="15 16">18JY8-7</strain>
    </source>
</reference>
<dbReference type="InterPro" id="IPR044537">
    <property type="entry name" value="Rip2-like"/>
</dbReference>
<evidence type="ECO:0000256" key="12">
    <source>
        <dbReference type="ARBA" id="ARBA00023136"/>
    </source>
</evidence>
<gene>
    <name evidence="15" type="ORF">EAV92_03590</name>
</gene>
<keyword evidence="7" id="KW-0479">Metal-binding</keyword>
<dbReference type="EMBL" id="CP033433">
    <property type="protein sequence ID" value="AYQ71733.1"/>
    <property type="molecule type" value="Genomic_DNA"/>
</dbReference>
<dbReference type="GO" id="GO:0046872">
    <property type="term" value="F:metal ion binding"/>
    <property type="evidence" value="ECO:0007669"/>
    <property type="project" value="UniProtKB-KW"/>
</dbReference>
<comment type="similarity">
    <text evidence="3">Belongs to the peptidase M50B family.</text>
</comment>
<evidence type="ECO:0000256" key="4">
    <source>
        <dbReference type="ARBA" id="ARBA00022475"/>
    </source>
</evidence>
<evidence type="ECO:0000259" key="14">
    <source>
        <dbReference type="Pfam" id="PF02163"/>
    </source>
</evidence>
<keyword evidence="6 13" id="KW-0812">Transmembrane</keyword>
<keyword evidence="9" id="KW-0862">Zinc</keyword>
<dbReference type="GO" id="GO:0008237">
    <property type="term" value="F:metallopeptidase activity"/>
    <property type="evidence" value="ECO:0007669"/>
    <property type="project" value="UniProtKB-KW"/>
</dbReference>
<evidence type="ECO:0000313" key="15">
    <source>
        <dbReference type="EMBL" id="AYQ71733.1"/>
    </source>
</evidence>
<keyword evidence="4" id="KW-1003">Cell membrane</keyword>
<evidence type="ECO:0000256" key="1">
    <source>
        <dbReference type="ARBA" id="ARBA00001947"/>
    </source>
</evidence>
<evidence type="ECO:0000256" key="3">
    <source>
        <dbReference type="ARBA" id="ARBA00007931"/>
    </source>
</evidence>
<dbReference type="CDD" id="cd06158">
    <property type="entry name" value="S2P-M50_like_1"/>
    <property type="match status" value="1"/>
</dbReference>
<dbReference type="GO" id="GO:0005886">
    <property type="term" value="C:plasma membrane"/>
    <property type="evidence" value="ECO:0007669"/>
    <property type="project" value="UniProtKB-SubCell"/>
</dbReference>
<keyword evidence="16" id="KW-1185">Reference proteome</keyword>
<feature type="transmembrane region" description="Helical" evidence="13">
    <location>
        <begin position="134"/>
        <end position="153"/>
    </location>
</feature>
<evidence type="ECO:0000256" key="11">
    <source>
        <dbReference type="ARBA" id="ARBA00023049"/>
    </source>
</evidence>